<protein>
    <submittedName>
        <fullName evidence="1">Uncharacterized protein</fullName>
    </submittedName>
</protein>
<keyword evidence="2" id="KW-1185">Reference proteome</keyword>
<comment type="caution">
    <text evidence="1">The sequence shown here is derived from an EMBL/GenBank/DDBJ whole genome shotgun (WGS) entry which is preliminary data.</text>
</comment>
<gene>
    <name evidence="1" type="ORF">GCM10023184_36750</name>
</gene>
<organism evidence="1 2">
    <name type="scientific">Flaviaesturariibacter amylovorans</name>
    <dbReference type="NCBI Taxonomy" id="1084520"/>
    <lineage>
        <taxon>Bacteria</taxon>
        <taxon>Pseudomonadati</taxon>
        <taxon>Bacteroidota</taxon>
        <taxon>Chitinophagia</taxon>
        <taxon>Chitinophagales</taxon>
        <taxon>Chitinophagaceae</taxon>
        <taxon>Flaviaestuariibacter</taxon>
    </lineage>
</organism>
<dbReference type="Proteomes" id="UP001501725">
    <property type="component" value="Unassembled WGS sequence"/>
</dbReference>
<proteinExistence type="predicted"/>
<accession>A0ABP8HHZ7</accession>
<evidence type="ECO:0000313" key="2">
    <source>
        <dbReference type="Proteomes" id="UP001501725"/>
    </source>
</evidence>
<name>A0ABP8HHZ7_9BACT</name>
<evidence type="ECO:0000313" key="1">
    <source>
        <dbReference type="EMBL" id="GAA4339560.1"/>
    </source>
</evidence>
<sequence>MAEFFPDSHSSLKESLKIYSETDVFQDRGWRDIDFYNKDVTTEFSRGFEDNNFTFNPRFRIVLGSDTPVFRK</sequence>
<dbReference type="EMBL" id="BAABGY010000011">
    <property type="protein sequence ID" value="GAA4339560.1"/>
    <property type="molecule type" value="Genomic_DNA"/>
</dbReference>
<reference evidence="2" key="1">
    <citation type="journal article" date="2019" name="Int. J. Syst. Evol. Microbiol.">
        <title>The Global Catalogue of Microorganisms (GCM) 10K type strain sequencing project: providing services to taxonomists for standard genome sequencing and annotation.</title>
        <authorList>
            <consortium name="The Broad Institute Genomics Platform"/>
            <consortium name="The Broad Institute Genome Sequencing Center for Infectious Disease"/>
            <person name="Wu L."/>
            <person name="Ma J."/>
        </authorList>
    </citation>
    <scope>NUCLEOTIDE SEQUENCE [LARGE SCALE GENOMIC DNA]</scope>
    <source>
        <strain evidence="2">JCM 17919</strain>
    </source>
</reference>